<name>A0A2G8SRI2_9APHY</name>
<dbReference type="AlphaFoldDB" id="A0A2G8SRI2"/>
<evidence type="ECO:0000313" key="2">
    <source>
        <dbReference type="EMBL" id="PIL36352.1"/>
    </source>
</evidence>
<evidence type="ECO:0000256" key="1">
    <source>
        <dbReference type="SAM" id="MobiDB-lite"/>
    </source>
</evidence>
<feature type="region of interest" description="Disordered" evidence="1">
    <location>
        <begin position="38"/>
        <end position="68"/>
    </location>
</feature>
<evidence type="ECO:0000313" key="3">
    <source>
        <dbReference type="Proteomes" id="UP000230002"/>
    </source>
</evidence>
<feature type="compositionally biased region" description="Basic and acidic residues" evidence="1">
    <location>
        <begin position="39"/>
        <end position="49"/>
    </location>
</feature>
<accession>A0A2G8SRI2</accession>
<keyword evidence="3" id="KW-1185">Reference proteome</keyword>
<protein>
    <submittedName>
        <fullName evidence="2">Uncharacterized protein</fullName>
    </submittedName>
</protein>
<sequence length="235" mass="26872">MALLRAYEHGCWVSLDSFNLKGFVPMLRAAAARAAVPHQDPDSKLEALRQGRRPGRGGALRSRLSDGGDAEGHAPGIVGALLEMCGETLREVELQLCLEVAPCHAAEYVDLEDVTRCMLTVVWDMLSAFKVLRKVSICVDFKPCRRLRYDFEYFAEKRCPRTRIWRPQTRRGGTRERPIRGRRGVLAVRTPEGWNERDEMERWWEWSDGGEDEEGEEDAEDEECFAINRLVHVLL</sequence>
<dbReference type="EMBL" id="AYKW01000001">
    <property type="protein sequence ID" value="PIL36352.1"/>
    <property type="molecule type" value="Genomic_DNA"/>
</dbReference>
<reference evidence="2 3" key="1">
    <citation type="journal article" date="2015" name="Sci. Rep.">
        <title>Chromosome-level genome map provides insights into diverse defense mechanisms in the medicinal fungus Ganoderma sinense.</title>
        <authorList>
            <person name="Zhu Y."/>
            <person name="Xu J."/>
            <person name="Sun C."/>
            <person name="Zhou S."/>
            <person name="Xu H."/>
            <person name="Nelson D.R."/>
            <person name="Qian J."/>
            <person name="Song J."/>
            <person name="Luo H."/>
            <person name="Xiang L."/>
            <person name="Li Y."/>
            <person name="Xu Z."/>
            <person name="Ji A."/>
            <person name="Wang L."/>
            <person name="Lu S."/>
            <person name="Hayward A."/>
            <person name="Sun W."/>
            <person name="Li X."/>
            <person name="Schwartz D.C."/>
            <person name="Wang Y."/>
            <person name="Chen S."/>
        </authorList>
    </citation>
    <scope>NUCLEOTIDE SEQUENCE [LARGE SCALE GENOMIC DNA]</scope>
    <source>
        <strain evidence="2 3">ZZ0214-1</strain>
    </source>
</reference>
<proteinExistence type="predicted"/>
<organism evidence="2 3">
    <name type="scientific">Ganoderma sinense ZZ0214-1</name>
    <dbReference type="NCBI Taxonomy" id="1077348"/>
    <lineage>
        <taxon>Eukaryota</taxon>
        <taxon>Fungi</taxon>
        <taxon>Dikarya</taxon>
        <taxon>Basidiomycota</taxon>
        <taxon>Agaricomycotina</taxon>
        <taxon>Agaricomycetes</taxon>
        <taxon>Polyporales</taxon>
        <taxon>Polyporaceae</taxon>
        <taxon>Ganoderma</taxon>
    </lineage>
</organism>
<gene>
    <name evidence="2" type="ORF">GSI_00040</name>
</gene>
<comment type="caution">
    <text evidence="2">The sequence shown here is derived from an EMBL/GenBank/DDBJ whole genome shotgun (WGS) entry which is preliminary data.</text>
</comment>
<dbReference type="Proteomes" id="UP000230002">
    <property type="component" value="Unassembled WGS sequence"/>
</dbReference>